<evidence type="ECO:0000256" key="4">
    <source>
        <dbReference type="ARBA" id="ARBA00022475"/>
    </source>
</evidence>
<dbReference type="PANTHER" id="PTHR30614">
    <property type="entry name" value="MEMBRANE COMPONENT OF AMINO ACID ABC TRANSPORTER"/>
    <property type="match status" value="1"/>
</dbReference>
<dbReference type="RefSeq" id="WP_134650357.1">
    <property type="nucleotide sequence ID" value="NZ_CP132303.1"/>
</dbReference>
<dbReference type="CDD" id="cd06261">
    <property type="entry name" value="TM_PBP2"/>
    <property type="match status" value="1"/>
</dbReference>
<evidence type="ECO:0000256" key="6">
    <source>
        <dbReference type="ARBA" id="ARBA00022989"/>
    </source>
</evidence>
<name>A0AA50CSS6_9HYPH</name>
<dbReference type="Pfam" id="PF00528">
    <property type="entry name" value="BPD_transp_1"/>
    <property type="match status" value="1"/>
</dbReference>
<accession>A0AA50CSS6</accession>
<dbReference type="GO" id="GO:0043190">
    <property type="term" value="C:ATP-binding cassette (ABC) transporter complex"/>
    <property type="evidence" value="ECO:0007669"/>
    <property type="project" value="InterPro"/>
</dbReference>
<evidence type="ECO:0000313" key="9">
    <source>
        <dbReference type="EMBL" id="WLR99999.1"/>
    </source>
</evidence>
<feature type="transmembrane region" description="Helical" evidence="8">
    <location>
        <begin position="52"/>
        <end position="76"/>
    </location>
</feature>
<dbReference type="NCBIfam" id="TIGR01726">
    <property type="entry name" value="HEQRo_perm_3TM"/>
    <property type="match status" value="1"/>
</dbReference>
<dbReference type="SUPFAM" id="SSF161098">
    <property type="entry name" value="MetI-like"/>
    <property type="match status" value="1"/>
</dbReference>
<dbReference type="InterPro" id="IPR000515">
    <property type="entry name" value="MetI-like"/>
</dbReference>
<proteinExistence type="inferred from homology"/>
<keyword evidence="9" id="KW-0614">Plasmid</keyword>
<geneLocation type="plasmid" evidence="9 10">
    <name>unnamed1</name>
</geneLocation>
<feature type="transmembrane region" description="Helical" evidence="8">
    <location>
        <begin position="20"/>
        <end position="40"/>
    </location>
</feature>
<dbReference type="Proteomes" id="UP001234585">
    <property type="component" value="Plasmid unnamed1"/>
</dbReference>
<sequence length="216" mass="22998">MGPIGANEFLFILHGLKWTALLAIIGFIGGGVFGILIALTRVSKSPAARATAAAYIGLFQGTPLLMQLFVVYYGVALLGINVSAWLAVAIAFTLHASAFLGEIWRGSIQAVPKGQTEAANALGLHYVSRMKDVILPQALKISMPATIGFLVQLIKGTSLAAIVGFIELARAGQIISNQTYRPLLVFGIVGAIYFIICWPLSHFGTALEKRMAKAAR</sequence>
<feature type="transmembrane region" description="Helical" evidence="8">
    <location>
        <begin position="82"/>
        <end position="104"/>
    </location>
</feature>
<dbReference type="Gene3D" id="1.10.3720.10">
    <property type="entry name" value="MetI-like"/>
    <property type="match status" value="1"/>
</dbReference>
<dbReference type="InterPro" id="IPR010065">
    <property type="entry name" value="AA_ABC_transptr_permease_3TM"/>
</dbReference>
<evidence type="ECO:0000256" key="7">
    <source>
        <dbReference type="ARBA" id="ARBA00023136"/>
    </source>
</evidence>
<evidence type="ECO:0000256" key="5">
    <source>
        <dbReference type="ARBA" id="ARBA00022692"/>
    </source>
</evidence>
<evidence type="ECO:0000256" key="3">
    <source>
        <dbReference type="ARBA" id="ARBA00022448"/>
    </source>
</evidence>
<keyword evidence="5 8" id="KW-0812">Transmembrane</keyword>
<keyword evidence="7 8" id="KW-0472">Membrane</keyword>
<keyword evidence="10" id="KW-1185">Reference proteome</keyword>
<keyword evidence="3 8" id="KW-0813">Transport</keyword>
<dbReference type="PROSITE" id="PS50928">
    <property type="entry name" value="ABC_TM1"/>
    <property type="match status" value="1"/>
</dbReference>
<comment type="similarity">
    <text evidence="2">Belongs to the binding-protein-dependent transport system permease family. HisMQ subfamily.</text>
</comment>
<dbReference type="InterPro" id="IPR043429">
    <property type="entry name" value="ArtM/GltK/GlnP/TcyL/YhdX-like"/>
</dbReference>
<evidence type="ECO:0000256" key="2">
    <source>
        <dbReference type="ARBA" id="ARBA00010072"/>
    </source>
</evidence>
<dbReference type="PANTHER" id="PTHR30614:SF34">
    <property type="entry name" value="BLR6398 PROTEIN"/>
    <property type="match status" value="1"/>
</dbReference>
<dbReference type="GO" id="GO:0006865">
    <property type="term" value="P:amino acid transport"/>
    <property type="evidence" value="ECO:0007669"/>
    <property type="project" value="TreeGrafter"/>
</dbReference>
<keyword evidence="4" id="KW-1003">Cell membrane</keyword>
<feature type="transmembrane region" description="Helical" evidence="8">
    <location>
        <begin position="183"/>
        <end position="201"/>
    </location>
</feature>
<organism evidence="9 10">
    <name type="scientific">Shinella sumterensis</name>
    <dbReference type="NCBI Taxonomy" id="1967501"/>
    <lineage>
        <taxon>Bacteria</taxon>
        <taxon>Pseudomonadati</taxon>
        <taxon>Pseudomonadota</taxon>
        <taxon>Alphaproteobacteria</taxon>
        <taxon>Hyphomicrobiales</taxon>
        <taxon>Rhizobiaceae</taxon>
        <taxon>Shinella</taxon>
    </lineage>
</organism>
<dbReference type="GO" id="GO:0022857">
    <property type="term" value="F:transmembrane transporter activity"/>
    <property type="evidence" value="ECO:0007669"/>
    <property type="project" value="InterPro"/>
</dbReference>
<evidence type="ECO:0000313" key="10">
    <source>
        <dbReference type="Proteomes" id="UP001234585"/>
    </source>
</evidence>
<comment type="subcellular location">
    <subcellularLocation>
        <location evidence="1">Cell inner membrane</location>
        <topology evidence="1">Multi-pass membrane protein</topology>
    </subcellularLocation>
    <subcellularLocation>
        <location evidence="8">Cell membrane</location>
        <topology evidence="8">Multi-pass membrane protein</topology>
    </subcellularLocation>
</comment>
<gene>
    <name evidence="9" type="ORF">Q9313_18105</name>
</gene>
<reference evidence="9 10" key="1">
    <citation type="submission" date="2023-08" db="EMBL/GenBank/DDBJ databases">
        <title>Pathogen: clinical or host-associated sample.</title>
        <authorList>
            <person name="Hergert J."/>
            <person name="Casey R."/>
            <person name="Wagner J."/>
            <person name="Young E.L."/>
            <person name="Oakeson K.F."/>
        </authorList>
    </citation>
    <scope>NUCLEOTIDE SEQUENCE [LARGE SCALE GENOMIC DNA]</scope>
    <source>
        <strain evidence="9 10">1760953</strain>
        <plasmid evidence="9 10">unnamed1</plasmid>
    </source>
</reference>
<evidence type="ECO:0000256" key="8">
    <source>
        <dbReference type="RuleBase" id="RU363032"/>
    </source>
</evidence>
<dbReference type="EMBL" id="CP132303">
    <property type="protein sequence ID" value="WLR99999.1"/>
    <property type="molecule type" value="Genomic_DNA"/>
</dbReference>
<keyword evidence="6 8" id="KW-1133">Transmembrane helix</keyword>
<dbReference type="AlphaFoldDB" id="A0AA50CSS6"/>
<evidence type="ECO:0000256" key="1">
    <source>
        <dbReference type="ARBA" id="ARBA00004429"/>
    </source>
</evidence>
<dbReference type="InterPro" id="IPR035906">
    <property type="entry name" value="MetI-like_sf"/>
</dbReference>
<protein>
    <submittedName>
        <fullName evidence="9">Amino acid ABC transporter permease</fullName>
    </submittedName>
</protein>